<organism evidence="2 3">
    <name type="scientific">Elysia crispata</name>
    <name type="common">lettuce slug</name>
    <dbReference type="NCBI Taxonomy" id="231223"/>
    <lineage>
        <taxon>Eukaryota</taxon>
        <taxon>Metazoa</taxon>
        <taxon>Spiralia</taxon>
        <taxon>Lophotrochozoa</taxon>
        <taxon>Mollusca</taxon>
        <taxon>Gastropoda</taxon>
        <taxon>Heterobranchia</taxon>
        <taxon>Euthyneura</taxon>
        <taxon>Panpulmonata</taxon>
        <taxon>Sacoglossa</taxon>
        <taxon>Placobranchoidea</taxon>
        <taxon>Plakobranchidae</taxon>
        <taxon>Elysia</taxon>
    </lineage>
</organism>
<name>A0AAE1A5M7_9GAST</name>
<gene>
    <name evidence="2" type="ORF">RRG08_021425</name>
</gene>
<feature type="region of interest" description="Disordered" evidence="1">
    <location>
        <begin position="52"/>
        <end position="84"/>
    </location>
</feature>
<reference evidence="2" key="1">
    <citation type="journal article" date="2023" name="G3 (Bethesda)">
        <title>A reference genome for the long-term kleptoplast-retaining sea slug Elysia crispata morphotype clarki.</title>
        <authorList>
            <person name="Eastman K.E."/>
            <person name="Pendleton A.L."/>
            <person name="Shaikh M.A."/>
            <person name="Suttiyut T."/>
            <person name="Ogas R."/>
            <person name="Tomko P."/>
            <person name="Gavelis G."/>
            <person name="Widhalm J.R."/>
            <person name="Wisecaver J.H."/>
        </authorList>
    </citation>
    <scope>NUCLEOTIDE SEQUENCE</scope>
    <source>
        <strain evidence="2">ECLA1</strain>
    </source>
</reference>
<accession>A0AAE1A5M7</accession>
<evidence type="ECO:0000256" key="1">
    <source>
        <dbReference type="SAM" id="MobiDB-lite"/>
    </source>
</evidence>
<feature type="compositionally biased region" description="Basic and acidic residues" evidence="1">
    <location>
        <begin position="57"/>
        <end position="69"/>
    </location>
</feature>
<dbReference type="EMBL" id="JAWDGP010002600">
    <property type="protein sequence ID" value="KAK3781779.1"/>
    <property type="molecule type" value="Genomic_DNA"/>
</dbReference>
<proteinExistence type="predicted"/>
<protein>
    <submittedName>
        <fullName evidence="2">Uncharacterized protein</fullName>
    </submittedName>
</protein>
<comment type="caution">
    <text evidence="2">The sequence shown here is derived from an EMBL/GenBank/DDBJ whole genome shotgun (WGS) entry which is preliminary data.</text>
</comment>
<evidence type="ECO:0000313" key="2">
    <source>
        <dbReference type="EMBL" id="KAK3781779.1"/>
    </source>
</evidence>
<dbReference type="AlphaFoldDB" id="A0AAE1A5M7"/>
<evidence type="ECO:0000313" key="3">
    <source>
        <dbReference type="Proteomes" id="UP001283361"/>
    </source>
</evidence>
<keyword evidence="3" id="KW-1185">Reference proteome</keyword>
<sequence length="133" mass="14830">MSRVASNWPTRNHLASGHFRARASETKYNRISREIYRERRRTITKSNHILVNSGQMLEERKKRADEKSKLPANGEAVTSQQQKGATIRALNWRVSLYPVRGKTSIPASLQDATLSDATGIIPSTTTSGARPSP</sequence>
<dbReference type="Proteomes" id="UP001283361">
    <property type="component" value="Unassembled WGS sequence"/>
</dbReference>
<feature type="region of interest" description="Disordered" evidence="1">
    <location>
        <begin position="110"/>
        <end position="133"/>
    </location>
</feature>